<evidence type="ECO:0000313" key="1">
    <source>
        <dbReference type="EMBL" id="AUB43988.1"/>
    </source>
</evidence>
<accession>A0A2K8T8G6</accession>
<keyword evidence="1" id="KW-0614">Plasmid</keyword>
<dbReference type="EMBL" id="CP024792">
    <property type="protein sequence ID" value="AUB43988.1"/>
    <property type="molecule type" value="Genomic_DNA"/>
</dbReference>
<proteinExistence type="predicted"/>
<sequence>MLKVICRTHSLYILCKLYLLHNLVRQISDTSGIAIANTSL</sequence>
<organism evidence="1 2">
    <name type="scientific">Nostoc flagelliforme CCNUN1</name>
    <dbReference type="NCBI Taxonomy" id="2038116"/>
    <lineage>
        <taxon>Bacteria</taxon>
        <taxon>Bacillati</taxon>
        <taxon>Cyanobacteriota</taxon>
        <taxon>Cyanophyceae</taxon>
        <taxon>Nostocales</taxon>
        <taxon>Nostocaceae</taxon>
        <taxon>Nostoc</taxon>
    </lineage>
</organism>
<reference evidence="1 2" key="1">
    <citation type="submission" date="2017-11" db="EMBL/GenBank/DDBJ databases">
        <title>Complete genome of a free-living desiccation-tolerant cyanobacterium and its photosynthetic adaptation to extreme terrestrial habitat.</title>
        <authorList>
            <person name="Shang J."/>
        </authorList>
    </citation>
    <scope>NUCLEOTIDE SEQUENCE [LARGE SCALE GENOMIC DNA]</scope>
    <source>
        <strain evidence="1 2">CCNUN1</strain>
        <plasmid evidence="2">pnfsy07</plasmid>
    </source>
</reference>
<keyword evidence="2" id="KW-1185">Reference proteome</keyword>
<dbReference type="KEGG" id="nfl:COO91_10202"/>
<name>A0A2K8T8G6_9NOSO</name>
<gene>
    <name evidence="1" type="ORF">COO91_10202</name>
</gene>
<dbReference type="AlphaFoldDB" id="A0A2K8T8G6"/>
<protein>
    <submittedName>
        <fullName evidence="1">Uncharacterized protein</fullName>
    </submittedName>
</protein>
<dbReference type="Proteomes" id="UP000232003">
    <property type="component" value="Plasmid pNFSY07"/>
</dbReference>
<evidence type="ECO:0000313" key="2">
    <source>
        <dbReference type="Proteomes" id="UP000232003"/>
    </source>
</evidence>
<geneLocation type="plasmid" evidence="2">
    <name>pnfsy07</name>
</geneLocation>